<dbReference type="PANTHER" id="PTHR30404:SF0">
    <property type="entry name" value="N-ACETYLMURAMOYL-L-ALANINE AMIDASE AMIC"/>
    <property type="match status" value="1"/>
</dbReference>
<dbReference type="PROSITE" id="PS51724">
    <property type="entry name" value="SPOR"/>
    <property type="match status" value="1"/>
</dbReference>
<dbReference type="SMART" id="SM00646">
    <property type="entry name" value="Ami_3"/>
    <property type="match status" value="1"/>
</dbReference>
<sequence length="271" mass="30101">MKLYLDPGHGGKDPGAEGNGLREKDITLDIAMRLRDILLNDYEKVEVKLSRTSDVTKSLSARSSEANAWGADLYLSIHMNAADRSACGYEDYIYSGLSNSSKAANYQKIIHDEVIKMNRLKDRGLKKANFHVLRETTMPALLTENGFISNSQDAVLMKQPSWRQNVAQGHANGLAIAFQLQKKKNYSPVPTIPIPGKSYKIIAGSFQSFDNAKNRVTALQAKGFKALVETANISGDIWYRAQAGVFSNRENAEQRMAHLKKSGFKDVFILT</sequence>
<dbReference type="Pfam" id="PF05036">
    <property type="entry name" value="SPOR"/>
    <property type="match status" value="1"/>
</dbReference>
<feature type="domain" description="SPOR" evidence="3">
    <location>
        <begin position="193"/>
        <end position="271"/>
    </location>
</feature>
<dbReference type="CDD" id="cd02696">
    <property type="entry name" value="MurNAc-LAA"/>
    <property type="match status" value="1"/>
</dbReference>
<dbReference type="InterPro" id="IPR007730">
    <property type="entry name" value="SPOR-like_dom"/>
</dbReference>
<evidence type="ECO:0000259" key="3">
    <source>
        <dbReference type="PROSITE" id="PS51724"/>
    </source>
</evidence>
<comment type="caution">
    <text evidence="4">The sequence shown here is derived from an EMBL/GenBank/DDBJ whole genome shotgun (WGS) entry which is preliminary data.</text>
</comment>
<evidence type="ECO:0000256" key="1">
    <source>
        <dbReference type="ARBA" id="ARBA00022801"/>
    </source>
</evidence>
<dbReference type="Gene3D" id="3.30.70.1070">
    <property type="entry name" value="Sporulation related repeat"/>
    <property type="match status" value="1"/>
</dbReference>
<dbReference type="EMBL" id="JAJODE010000006">
    <property type="protein sequence ID" value="MCD4837965.1"/>
    <property type="molecule type" value="Genomic_DNA"/>
</dbReference>
<dbReference type="Gene3D" id="3.40.630.40">
    <property type="entry name" value="Zn-dependent exopeptidases"/>
    <property type="match status" value="1"/>
</dbReference>
<dbReference type="InterPro" id="IPR050695">
    <property type="entry name" value="N-acetylmuramoyl_amidase_3"/>
</dbReference>
<accession>A0ABS8QFG0</accession>
<gene>
    <name evidence="4" type="ORF">LRS37_03610</name>
</gene>
<dbReference type="SUPFAM" id="SSF110997">
    <property type="entry name" value="Sporulation related repeat"/>
    <property type="match status" value="1"/>
</dbReference>
<feature type="region of interest" description="Disordered" evidence="2">
    <location>
        <begin position="1"/>
        <end position="20"/>
    </location>
</feature>
<dbReference type="RefSeq" id="WP_231314211.1">
    <property type="nucleotide sequence ID" value="NZ_JAJODE010000006.1"/>
</dbReference>
<evidence type="ECO:0000256" key="2">
    <source>
        <dbReference type="SAM" id="MobiDB-lite"/>
    </source>
</evidence>
<organism evidence="4 5">
    <name type="scientific">Neobacillus sedimentimangrovi</name>
    <dbReference type="NCBI Taxonomy" id="2699460"/>
    <lineage>
        <taxon>Bacteria</taxon>
        <taxon>Bacillati</taxon>
        <taxon>Bacillota</taxon>
        <taxon>Bacilli</taxon>
        <taxon>Bacillales</taxon>
        <taxon>Bacillaceae</taxon>
        <taxon>Neobacillus</taxon>
    </lineage>
</organism>
<reference evidence="4 5" key="1">
    <citation type="journal article" date="2023" name="Antonie Van Leeuwenhoek">
        <title>Unveiling the genomic potential of a novel thermostable glycoside hydrolases producing Neobacillus sedimentimangrovi UE25.</title>
        <authorList>
            <person name="Ejaz U."/>
            <person name="Saleem F."/>
            <person name="Rashid R."/>
            <person name="Hasan K.A."/>
            <person name="Syed M.N."/>
            <person name="Sohail M."/>
        </authorList>
    </citation>
    <scope>NUCLEOTIDE SEQUENCE [LARGE SCALE GENOMIC DNA]</scope>
    <source>
        <strain evidence="4 5">UE25</strain>
    </source>
</reference>
<feature type="compositionally biased region" description="Basic and acidic residues" evidence="2">
    <location>
        <begin position="9"/>
        <end position="20"/>
    </location>
</feature>
<keyword evidence="5" id="KW-1185">Reference proteome</keyword>
<dbReference type="InterPro" id="IPR002508">
    <property type="entry name" value="MurNAc-LAA_cat"/>
</dbReference>
<protein>
    <submittedName>
        <fullName evidence="4">N-acetylmuramoyl-L-alanine amidase</fullName>
    </submittedName>
</protein>
<dbReference type="PANTHER" id="PTHR30404">
    <property type="entry name" value="N-ACETYLMURAMOYL-L-ALANINE AMIDASE"/>
    <property type="match status" value="1"/>
</dbReference>
<dbReference type="Pfam" id="PF01520">
    <property type="entry name" value="Amidase_3"/>
    <property type="match status" value="1"/>
</dbReference>
<dbReference type="InterPro" id="IPR036680">
    <property type="entry name" value="SPOR-like_sf"/>
</dbReference>
<proteinExistence type="predicted"/>
<dbReference type="SUPFAM" id="SSF53187">
    <property type="entry name" value="Zn-dependent exopeptidases"/>
    <property type="match status" value="1"/>
</dbReference>
<evidence type="ECO:0000313" key="4">
    <source>
        <dbReference type="EMBL" id="MCD4837965.1"/>
    </source>
</evidence>
<name>A0ABS8QFG0_9BACI</name>
<dbReference type="Proteomes" id="UP001162836">
    <property type="component" value="Unassembled WGS sequence"/>
</dbReference>
<keyword evidence="1" id="KW-0378">Hydrolase</keyword>
<evidence type="ECO:0000313" key="5">
    <source>
        <dbReference type="Proteomes" id="UP001162836"/>
    </source>
</evidence>